<protein>
    <submittedName>
        <fullName evidence="1">Uncharacterized protein</fullName>
    </submittedName>
</protein>
<keyword evidence="2" id="KW-1185">Reference proteome</keyword>
<evidence type="ECO:0000313" key="1">
    <source>
        <dbReference type="EMBL" id="RDY03101.1"/>
    </source>
</evidence>
<accession>A0A371HJX3</accession>
<comment type="caution">
    <text evidence="1">The sequence shown here is derived from an EMBL/GenBank/DDBJ whole genome shotgun (WGS) entry which is preliminary data.</text>
</comment>
<proteinExistence type="predicted"/>
<reference evidence="1" key="1">
    <citation type="submission" date="2018-05" db="EMBL/GenBank/DDBJ databases">
        <title>Draft genome of Mucuna pruriens seed.</title>
        <authorList>
            <person name="Nnadi N.E."/>
            <person name="Vos R."/>
            <person name="Hasami M.H."/>
            <person name="Devisetty U.K."/>
            <person name="Aguiy J.C."/>
        </authorList>
    </citation>
    <scope>NUCLEOTIDE SEQUENCE [LARGE SCALE GENOMIC DNA]</scope>
    <source>
        <strain evidence="1">JCA_2017</strain>
    </source>
</reference>
<gene>
    <name evidence="1" type="ORF">CR513_13354</name>
</gene>
<dbReference type="AlphaFoldDB" id="A0A371HJX3"/>
<dbReference type="OrthoDB" id="1740797at2759"/>
<dbReference type="EMBL" id="QJKJ01002384">
    <property type="protein sequence ID" value="RDY03101.1"/>
    <property type="molecule type" value="Genomic_DNA"/>
</dbReference>
<feature type="non-terminal residue" evidence="1">
    <location>
        <position position="1"/>
    </location>
</feature>
<sequence>MKAFPFSLDGATKDWMYLRLRPSGRKYVESGNTQGKHCMNIGKGSTSRVPCVYTTKSSNNFYCRLLMMDQNMVDVASGGVTMHTETECISANHRHLDQLKVKLRPSPPSHPTETEGVPTR</sequence>
<organism evidence="1 2">
    <name type="scientific">Mucuna pruriens</name>
    <name type="common">Velvet bean</name>
    <name type="synonym">Dolichos pruriens</name>
    <dbReference type="NCBI Taxonomy" id="157652"/>
    <lineage>
        <taxon>Eukaryota</taxon>
        <taxon>Viridiplantae</taxon>
        <taxon>Streptophyta</taxon>
        <taxon>Embryophyta</taxon>
        <taxon>Tracheophyta</taxon>
        <taxon>Spermatophyta</taxon>
        <taxon>Magnoliopsida</taxon>
        <taxon>eudicotyledons</taxon>
        <taxon>Gunneridae</taxon>
        <taxon>Pentapetalae</taxon>
        <taxon>rosids</taxon>
        <taxon>fabids</taxon>
        <taxon>Fabales</taxon>
        <taxon>Fabaceae</taxon>
        <taxon>Papilionoideae</taxon>
        <taxon>50 kb inversion clade</taxon>
        <taxon>NPAAA clade</taxon>
        <taxon>indigoferoid/millettioid clade</taxon>
        <taxon>Phaseoleae</taxon>
        <taxon>Mucuna</taxon>
    </lineage>
</organism>
<dbReference type="Proteomes" id="UP000257109">
    <property type="component" value="Unassembled WGS sequence"/>
</dbReference>
<name>A0A371HJX3_MUCPR</name>
<evidence type="ECO:0000313" key="2">
    <source>
        <dbReference type="Proteomes" id="UP000257109"/>
    </source>
</evidence>